<dbReference type="PROSITE" id="PS50004">
    <property type="entry name" value="C2"/>
    <property type="match status" value="1"/>
</dbReference>
<dbReference type="CDD" id="cd08688">
    <property type="entry name" value="C2_KIAA0528-like"/>
    <property type="match status" value="1"/>
</dbReference>
<accession>A0A834XXR8</accession>
<feature type="compositionally biased region" description="Low complexity" evidence="1">
    <location>
        <begin position="1036"/>
        <end position="1062"/>
    </location>
</feature>
<dbReference type="InterPro" id="IPR037785">
    <property type="entry name" value="C2_C2CD5"/>
</dbReference>
<feature type="region of interest" description="Disordered" evidence="1">
    <location>
        <begin position="980"/>
        <end position="1084"/>
    </location>
</feature>
<dbReference type="Pfam" id="PF23025">
    <property type="entry name" value="YbjQ_2"/>
    <property type="match status" value="3"/>
</dbReference>
<dbReference type="GO" id="GO:0090314">
    <property type="term" value="P:positive regulation of protein targeting to membrane"/>
    <property type="evidence" value="ECO:0007669"/>
    <property type="project" value="TreeGrafter"/>
</dbReference>
<feature type="region of interest" description="Disordered" evidence="1">
    <location>
        <begin position="553"/>
        <end position="586"/>
    </location>
</feature>
<dbReference type="PANTHER" id="PTHR37412">
    <property type="entry name" value="C2 DOMAIN-CONTAINING PROTEIN 5"/>
    <property type="match status" value="1"/>
</dbReference>
<dbReference type="EMBL" id="JACMRX010000003">
    <property type="protein sequence ID" value="KAF7994101.1"/>
    <property type="molecule type" value="Genomic_DNA"/>
</dbReference>
<feature type="compositionally biased region" description="Low complexity" evidence="1">
    <location>
        <begin position="1071"/>
        <end position="1084"/>
    </location>
</feature>
<dbReference type="Gene3D" id="2.60.40.150">
    <property type="entry name" value="C2 domain"/>
    <property type="match status" value="1"/>
</dbReference>
<dbReference type="Proteomes" id="UP000639338">
    <property type="component" value="Unassembled WGS sequence"/>
</dbReference>
<feature type="compositionally biased region" description="Polar residues" evidence="1">
    <location>
        <begin position="1228"/>
        <end position="1240"/>
    </location>
</feature>
<dbReference type="GO" id="GO:0010828">
    <property type="term" value="P:positive regulation of D-glucose transmembrane transport"/>
    <property type="evidence" value="ECO:0007669"/>
    <property type="project" value="TreeGrafter"/>
</dbReference>
<dbReference type="Pfam" id="PF00168">
    <property type="entry name" value="C2"/>
    <property type="match status" value="1"/>
</dbReference>
<dbReference type="GO" id="GO:0005509">
    <property type="term" value="F:calcium ion binding"/>
    <property type="evidence" value="ECO:0007669"/>
    <property type="project" value="TreeGrafter"/>
</dbReference>
<feature type="compositionally biased region" description="Acidic residues" evidence="1">
    <location>
        <begin position="566"/>
        <end position="577"/>
    </location>
</feature>
<dbReference type="PANTHER" id="PTHR37412:SF2">
    <property type="entry name" value="C2 DOMAIN-CONTAINING PROTEIN 5"/>
    <property type="match status" value="1"/>
</dbReference>
<evidence type="ECO:0000259" key="2">
    <source>
        <dbReference type="PROSITE" id="PS50004"/>
    </source>
</evidence>
<feature type="compositionally biased region" description="Basic residues" evidence="1">
    <location>
        <begin position="1022"/>
        <end position="1035"/>
    </location>
</feature>
<comment type="caution">
    <text evidence="3">The sequence shown here is derived from an EMBL/GenBank/DDBJ whole genome shotgun (WGS) entry which is preliminary data.</text>
</comment>
<dbReference type="GO" id="GO:0005544">
    <property type="term" value="F:calcium-dependent phospholipid binding"/>
    <property type="evidence" value="ECO:0007669"/>
    <property type="project" value="InterPro"/>
</dbReference>
<dbReference type="Pfam" id="PF23028">
    <property type="entry name" value="YbjQ_3"/>
    <property type="match status" value="1"/>
</dbReference>
<dbReference type="GO" id="GO:0072659">
    <property type="term" value="P:protein localization to plasma membrane"/>
    <property type="evidence" value="ECO:0007669"/>
    <property type="project" value="TreeGrafter"/>
</dbReference>
<gene>
    <name evidence="3" type="ORF">HCN44_011370</name>
</gene>
<dbReference type="Pfam" id="PF23128">
    <property type="entry name" value="YbjQ_4"/>
    <property type="match status" value="1"/>
</dbReference>
<dbReference type="SUPFAM" id="SSF49562">
    <property type="entry name" value="C2 domain (Calcium/lipid-binding domain, CaLB)"/>
    <property type="match status" value="1"/>
</dbReference>
<dbReference type="InterPro" id="IPR056431">
    <property type="entry name" value="C2CD5_YbjQ-rel_dom"/>
</dbReference>
<dbReference type="OrthoDB" id="419768at2759"/>
<dbReference type="GO" id="GO:0031340">
    <property type="term" value="P:positive regulation of vesicle fusion"/>
    <property type="evidence" value="ECO:0007669"/>
    <property type="project" value="TreeGrafter"/>
</dbReference>
<dbReference type="SMART" id="SM00239">
    <property type="entry name" value="C2"/>
    <property type="match status" value="1"/>
</dbReference>
<evidence type="ECO:0000256" key="1">
    <source>
        <dbReference type="SAM" id="MobiDB-lite"/>
    </source>
</evidence>
<dbReference type="InterPro" id="IPR056430">
    <property type="entry name" value="C2CD5_YbjQ-like_dom"/>
</dbReference>
<dbReference type="InterPro" id="IPR057815">
    <property type="entry name" value="C2CD5_C"/>
</dbReference>
<organism evidence="3 4">
    <name type="scientific">Aphidius gifuensis</name>
    <name type="common">Parasitoid wasp</name>
    <dbReference type="NCBI Taxonomy" id="684658"/>
    <lineage>
        <taxon>Eukaryota</taxon>
        <taxon>Metazoa</taxon>
        <taxon>Ecdysozoa</taxon>
        <taxon>Arthropoda</taxon>
        <taxon>Hexapoda</taxon>
        <taxon>Insecta</taxon>
        <taxon>Pterygota</taxon>
        <taxon>Neoptera</taxon>
        <taxon>Endopterygota</taxon>
        <taxon>Hymenoptera</taxon>
        <taxon>Apocrita</taxon>
        <taxon>Ichneumonoidea</taxon>
        <taxon>Braconidae</taxon>
        <taxon>Aphidiinae</taxon>
        <taxon>Aphidius</taxon>
    </lineage>
</organism>
<feature type="domain" description="C2" evidence="2">
    <location>
        <begin position="1"/>
        <end position="110"/>
    </location>
</feature>
<feature type="region of interest" description="Disordered" evidence="1">
    <location>
        <begin position="1217"/>
        <end position="1249"/>
    </location>
</feature>
<name>A0A834XXR8_APHGI</name>
<keyword evidence="4" id="KW-1185">Reference proteome</keyword>
<evidence type="ECO:0000313" key="3">
    <source>
        <dbReference type="EMBL" id="KAF7994101.1"/>
    </source>
</evidence>
<feature type="region of interest" description="Disordered" evidence="1">
    <location>
        <begin position="1377"/>
        <end position="1407"/>
    </location>
</feature>
<dbReference type="InterPro" id="IPR038983">
    <property type="entry name" value="C2CD5"/>
</dbReference>
<sequence>MPGKIKVKILAGRNLPVMDRSSDTTDAYVEIKFANTTYKTDVCRKTLHPQWNSEWYRFEVDDAELQDEPLQIRLMDHDTYSANDAIGKVYLNLNPLLLPGLPLTVKNIWTLEATMNSSTGSQGGSVMTGWIPVYDTMHGIRGEVNIIVKVELFSDFNKFRQSSCGVQFYYSPNVPYGYHAQVIHGFVEELIVSDDPEYKWIDKIRTPRASNEARQTQFLKLSGEVQRKIGLKALDLGGNAVIGYVQNFDLEGESGIVARGIGTAVTLIKLQDTTNFQPDNQSFEDFNILSKFKNRIELSESDDSLPLLSRSPSRSPVVSHQSLIATHSTKIGNKFPRYDRTKKSVRPIVRLSEYGSNSMRRQMSLQHSPRTNLKKVSAMSTQSLSDNLICESSLKTMLALEDMRGERTSAFSRGLKNLKYLPKRMIQMKTKISDSFDDESDQDSIYSSTWSIGGSDSTRSSINDPIQSLRKKKFTHKKNEGGIAALLIRSVHANFPLDSVLEDRETPTPSPVNFINDFQDINDASLRKITDNEKDLNNDLKIKNKKFDFENKRIPMISSSESDTSTSDDDDDDDEPSESSTNYNILDDSLSGIDLSSLSSDKSFIKPQKNDEIIKQNISLDQENNIHSTILIDKVHQGTSSETDDLNLIKNIPICRDDSIPEGIILDYDSATDESFVPLISSLSSTSDNILNQSSSLKLKYLIKQNSFDVSDDPGFLITSTPTETTEEPKFPSTQTTNLINDNDHVELNISSSLIDLDSEIPNSSSSKLPVKEKKLEIISVLHKTILPLKIEIPSTENSTEQSIIKNNNFENLKNTDNLSLSAPSTVLCNKKIKKIFHSDSFDDKNLSIKKGKISKKVTRTETVIYKGPLKENNDKLKKIKSLTPSSPKIIIAPPSEKESQVSSIKSDCHLRVPIGDSKEVNIHSPSTFEDKETPEFSLPNKYSMEAQIMSERFKRKYRQHCMLDLIRTIDAKMMVHHMHNNRKDSKKKRHDKNHINLTPSPESINRIRHRRNSRSKSPEKQHHHSHHNHSHHNHQLPLSSSSSSPLPHTLTTNSNNSSHTITTKKEPPINLSSTENLSFNNNNNNKTIYIDENKKILNDKLINKNMENIDEKNNHNFTINNNNNIDNFNRENNNFKENLNIDMAVYKSHSDSNLDDLRDKLLSTNITNNANNTDDMCVPCPLIIPRQQEEVSATPPTQVLPGSVGTKLPNSPGIKHAIPLHRRSSDSDLSITPKGNSLAGSDRSMGGHMRPSTAIVRTMNQDALEMLEYPFLTMQQYPPGFVLNLGGLVSARSVKLIERISNLEEPEGRDAWWKEIRMEVRSHARALGCNVVLGYTEEISICDDVCVLNASGTAAVINLLNTATNQDQENVVLKAAQQPPVPPPPSTTTTDSIDTEKDNNNKNQKITNETITINNNSKSEEIQISQNPNEHIKTKKINDCNGDSYVTIQNNCNLCHLPYNEASVPFRVDVSKCGICKRAKVPDVLFTTIELPDNLPITGRGVFIQSTICKVKRDLRGELNAKEISDCLPFLEYELHSLLLNKLKVKGMNGIFGLKIQVSIGERLIIGIAVGTAVFLTALPAPSVPKISSNNSWNNNEQIVDIQKLLIDTVKKNREDYKLITLSDIDNNIKQQSQQTTSDTDESDDELPDLDLGLGTKDACVLEVDDIEDLDRINLLIDDKSPDDFHVVNTQTIPGLEDLEIVRNLQMFTQISRAKIPMTQFASMPSKYFSRILQTIFFKLRRMVPCALCDLQFKIAIPEQDEIQLTVIGMALGLGEPQRKYKKSKIINNNNVPLNKDQYKKNDDDMIFTLDEDQVENFNVTKINSSNAYLQNSSLLTNYNQKTRPKSPSKYKNHSMHHHKHVPLKERYGVDITPLSYLPSGRIERYLGNLNFFFIRESTSIRENGGLSGFTHSFLMEVLAIVRAHVTALGGNAMVSFFMTQCVLLHSPHKNQYIPKVLQAIIFVWNKYYFDEK</sequence>
<reference evidence="3 4" key="1">
    <citation type="submission" date="2020-08" db="EMBL/GenBank/DDBJ databases">
        <title>Aphidius gifuensis genome sequencing and assembly.</title>
        <authorList>
            <person name="Du Z."/>
        </authorList>
    </citation>
    <scope>NUCLEOTIDE SEQUENCE [LARGE SCALE GENOMIC DNA]</scope>
    <source>
        <strain evidence="3">YNYX2018</strain>
        <tissue evidence="3">Adults</tissue>
    </source>
</reference>
<dbReference type="GO" id="GO:0005886">
    <property type="term" value="C:plasma membrane"/>
    <property type="evidence" value="ECO:0007669"/>
    <property type="project" value="TreeGrafter"/>
</dbReference>
<evidence type="ECO:0000313" key="4">
    <source>
        <dbReference type="Proteomes" id="UP000639338"/>
    </source>
</evidence>
<feature type="compositionally biased region" description="Basic residues" evidence="1">
    <location>
        <begin position="980"/>
        <end position="993"/>
    </location>
</feature>
<dbReference type="GO" id="GO:0065002">
    <property type="term" value="P:intracellular protein transmembrane transport"/>
    <property type="evidence" value="ECO:0007669"/>
    <property type="project" value="TreeGrafter"/>
</dbReference>
<protein>
    <recommendedName>
        <fullName evidence="2">C2 domain-containing protein</fullName>
    </recommendedName>
</protein>
<dbReference type="InterPro" id="IPR000008">
    <property type="entry name" value="C2_dom"/>
</dbReference>
<dbReference type="InterPro" id="IPR035892">
    <property type="entry name" value="C2_domain_sf"/>
</dbReference>
<proteinExistence type="predicted"/>